<accession>A0ABW3WSL7</accession>
<dbReference type="Proteomes" id="UP001597176">
    <property type="component" value="Unassembled WGS sequence"/>
</dbReference>
<reference evidence="3" key="1">
    <citation type="journal article" date="2019" name="Int. J. Syst. Evol. Microbiol.">
        <title>The Global Catalogue of Microorganisms (GCM) 10K type strain sequencing project: providing services to taxonomists for standard genome sequencing and annotation.</title>
        <authorList>
            <consortium name="The Broad Institute Genomics Platform"/>
            <consortium name="The Broad Institute Genome Sequencing Center for Infectious Disease"/>
            <person name="Wu L."/>
            <person name="Ma J."/>
        </authorList>
    </citation>
    <scope>NUCLEOTIDE SEQUENCE [LARGE SCALE GENOMIC DNA]</scope>
    <source>
        <strain evidence="3">CCUG 56108</strain>
    </source>
</reference>
<keyword evidence="3" id="KW-1185">Reference proteome</keyword>
<feature type="region of interest" description="Disordered" evidence="1">
    <location>
        <begin position="1"/>
        <end position="24"/>
    </location>
</feature>
<sequence length="91" mass="9884">MARTGTDDRPETARTGPEGDREAARTLVVIEGSDPVGRKAAIAYGRPRAEFLTQLLISSDPAMRASRAERMRSATAHYGETTRAGPSRRRA</sequence>
<feature type="region of interest" description="Disordered" evidence="1">
    <location>
        <begin position="63"/>
        <end position="91"/>
    </location>
</feature>
<proteinExistence type="predicted"/>
<dbReference type="EMBL" id="JBHTND010000002">
    <property type="protein sequence ID" value="MFD1300332.1"/>
    <property type="molecule type" value="Genomic_DNA"/>
</dbReference>
<evidence type="ECO:0000313" key="2">
    <source>
        <dbReference type="EMBL" id="MFD1300332.1"/>
    </source>
</evidence>
<evidence type="ECO:0000256" key="1">
    <source>
        <dbReference type="SAM" id="MobiDB-lite"/>
    </source>
</evidence>
<name>A0ABW3WSL7_9HYPH</name>
<protein>
    <submittedName>
        <fullName evidence="2">Uncharacterized protein</fullName>
    </submittedName>
</protein>
<evidence type="ECO:0000313" key="3">
    <source>
        <dbReference type="Proteomes" id="UP001597176"/>
    </source>
</evidence>
<organism evidence="2 3">
    <name type="scientific">Methylobacterium marchantiae</name>
    <dbReference type="NCBI Taxonomy" id="600331"/>
    <lineage>
        <taxon>Bacteria</taxon>
        <taxon>Pseudomonadati</taxon>
        <taxon>Pseudomonadota</taxon>
        <taxon>Alphaproteobacteria</taxon>
        <taxon>Hyphomicrobiales</taxon>
        <taxon>Methylobacteriaceae</taxon>
        <taxon>Methylobacterium</taxon>
    </lineage>
</organism>
<gene>
    <name evidence="2" type="ORF">ACFQ4G_01880</name>
</gene>
<comment type="caution">
    <text evidence="2">The sequence shown here is derived from an EMBL/GenBank/DDBJ whole genome shotgun (WGS) entry which is preliminary data.</text>
</comment>
<dbReference type="RefSeq" id="WP_238203089.1">
    <property type="nucleotide sequence ID" value="NZ_JBHTND010000002.1"/>
</dbReference>